<sequence>MALFGNRKRRTEVLERPEYGWIWKPLLVLLAIYLLVSLVLGIWWSQRPEPFDVDQATTQWLGAPADAELPRGARLTASMLTSLDTLLEKPGGWLRNDMLLPGVWLDNMPSWEYGVLTQLRILAKALPAMSPAGADALESASKALQSDSEDWLYPAAEKRYSQAQGALASYLNGMLRGGNGFAATGEGLAGWLDAVSRRFSGLTQQLLASVDDPEALRELGVDDAALPEATPWFRIDNVFFEARGDAWGLLQLLKAARLDYAEVLGKASANTTLERLIAELELAQRRVWSPVILNGSGFGIFANHSLVLANYTQAVAELTGQLAGSVQGVEVTAPKSDSQPAAPTASSNSEAGRASQGGSEAGGKPSEGGQNDTGGDSSDAAPARVQQ</sequence>
<gene>
    <name evidence="3" type="ORF">GCM10023342_12920</name>
</gene>
<feature type="transmembrane region" description="Helical" evidence="2">
    <location>
        <begin position="21"/>
        <end position="44"/>
    </location>
</feature>
<proteinExistence type="predicted"/>
<keyword evidence="2" id="KW-0812">Transmembrane</keyword>
<protein>
    <submittedName>
        <fullName evidence="3">DUF2333 family protein</fullName>
    </submittedName>
</protein>
<dbReference type="Pfam" id="PF10095">
    <property type="entry name" value="DUF2333"/>
    <property type="match status" value="1"/>
</dbReference>
<reference evidence="4" key="1">
    <citation type="journal article" date="2019" name="Int. J. Syst. Evol. Microbiol.">
        <title>The Global Catalogue of Microorganisms (GCM) 10K type strain sequencing project: providing services to taxonomists for standard genome sequencing and annotation.</title>
        <authorList>
            <consortium name="The Broad Institute Genomics Platform"/>
            <consortium name="The Broad Institute Genome Sequencing Center for Infectious Disease"/>
            <person name="Wu L."/>
            <person name="Ma J."/>
        </authorList>
    </citation>
    <scope>NUCLEOTIDE SEQUENCE [LARGE SCALE GENOMIC DNA]</scope>
    <source>
        <strain evidence="4">JCM 18472</strain>
    </source>
</reference>
<dbReference type="Proteomes" id="UP001500074">
    <property type="component" value="Unassembled WGS sequence"/>
</dbReference>
<dbReference type="InterPro" id="IPR016936">
    <property type="entry name" value="UCP029693"/>
</dbReference>
<accession>A0ABP9RAU1</accession>
<dbReference type="EMBL" id="BAABKI010000013">
    <property type="protein sequence ID" value="GAA5173672.1"/>
    <property type="molecule type" value="Genomic_DNA"/>
</dbReference>
<comment type="caution">
    <text evidence="3">The sequence shown here is derived from an EMBL/GenBank/DDBJ whole genome shotgun (WGS) entry which is preliminary data.</text>
</comment>
<feature type="region of interest" description="Disordered" evidence="1">
    <location>
        <begin position="330"/>
        <end position="387"/>
    </location>
</feature>
<keyword evidence="2" id="KW-0472">Membrane</keyword>
<evidence type="ECO:0000256" key="1">
    <source>
        <dbReference type="SAM" id="MobiDB-lite"/>
    </source>
</evidence>
<evidence type="ECO:0000313" key="3">
    <source>
        <dbReference type="EMBL" id="GAA5173672.1"/>
    </source>
</evidence>
<keyword evidence="4" id="KW-1185">Reference proteome</keyword>
<name>A0ABP9RAU1_9GAMM</name>
<dbReference type="RefSeq" id="WP_084173327.1">
    <property type="nucleotide sequence ID" value="NZ_BAABKI010000013.1"/>
</dbReference>
<evidence type="ECO:0000256" key="2">
    <source>
        <dbReference type="SAM" id="Phobius"/>
    </source>
</evidence>
<keyword evidence="2" id="KW-1133">Transmembrane helix</keyword>
<organism evidence="3 4">
    <name type="scientific">Modicisalibacter zincidurans</name>
    <dbReference type="NCBI Taxonomy" id="1178777"/>
    <lineage>
        <taxon>Bacteria</taxon>
        <taxon>Pseudomonadati</taxon>
        <taxon>Pseudomonadota</taxon>
        <taxon>Gammaproteobacteria</taxon>
        <taxon>Oceanospirillales</taxon>
        <taxon>Halomonadaceae</taxon>
        <taxon>Modicisalibacter</taxon>
    </lineage>
</organism>
<feature type="compositionally biased region" description="Polar residues" evidence="1">
    <location>
        <begin position="335"/>
        <end position="350"/>
    </location>
</feature>
<evidence type="ECO:0000313" key="4">
    <source>
        <dbReference type="Proteomes" id="UP001500074"/>
    </source>
</evidence>